<protein>
    <submittedName>
        <fullName evidence="1">Uncharacterized protein</fullName>
    </submittedName>
</protein>
<keyword evidence="2" id="KW-1185">Reference proteome</keyword>
<reference evidence="1 2" key="1">
    <citation type="submission" date="2018-11" db="EMBL/GenBank/DDBJ databases">
        <authorList>
            <person name="Li F."/>
        </authorList>
    </citation>
    <scope>NUCLEOTIDE SEQUENCE [LARGE SCALE GENOMIC DNA]</scope>
    <source>
        <strain evidence="1 2">Gsoil 818</strain>
    </source>
</reference>
<dbReference type="EMBL" id="RJSF01000040">
    <property type="protein sequence ID" value="RNM13960.1"/>
    <property type="molecule type" value="Genomic_DNA"/>
</dbReference>
<proteinExistence type="predicted"/>
<sequence length="95" mass="10803">MFYPALVQSFHQAPDAPARVFHVWVKLDLDGPRPPLPGLVLDWRQTSSGWEAWVVTVETYSTGVGHASMVRQGWRPVAYLRPAGSAPPDRREWRH</sequence>
<dbReference type="Proteomes" id="UP000279994">
    <property type="component" value="Unassembled WGS sequence"/>
</dbReference>
<accession>A0A3N0GPF5</accession>
<evidence type="ECO:0000313" key="2">
    <source>
        <dbReference type="Proteomes" id="UP000279994"/>
    </source>
</evidence>
<organism evidence="1 2">
    <name type="scientific">Nocardioides pocheonensis</name>
    <dbReference type="NCBI Taxonomy" id="661485"/>
    <lineage>
        <taxon>Bacteria</taxon>
        <taxon>Bacillati</taxon>
        <taxon>Actinomycetota</taxon>
        <taxon>Actinomycetes</taxon>
        <taxon>Propionibacteriales</taxon>
        <taxon>Nocardioidaceae</taxon>
        <taxon>Nocardioides</taxon>
    </lineage>
</organism>
<name>A0A3N0GPF5_9ACTN</name>
<gene>
    <name evidence="1" type="ORF">EFL26_13505</name>
</gene>
<dbReference type="AlphaFoldDB" id="A0A3N0GPF5"/>
<evidence type="ECO:0000313" key="1">
    <source>
        <dbReference type="EMBL" id="RNM13960.1"/>
    </source>
</evidence>
<comment type="caution">
    <text evidence="1">The sequence shown here is derived from an EMBL/GenBank/DDBJ whole genome shotgun (WGS) entry which is preliminary data.</text>
</comment>